<keyword evidence="2" id="KW-1133">Transmembrane helix</keyword>
<name>K1KZC8_CECL9</name>
<accession>K1KZC8</accession>
<evidence type="ECO:0000313" key="3">
    <source>
        <dbReference type="EMBL" id="EKB47851.1"/>
    </source>
</evidence>
<sequence length="135" mass="15021">MNEIIVMILTTIGALFVLSTALAMVRKRDVYLRINVTTKTATLGLGLILGAAMFYFNEYSVTTRVLATIIFVGLTAPIGGHMLARAAYINKTEKWEGMKIDDLAGQYDPKKDILHSEDMNTKFEPPTDYDQPSTK</sequence>
<evidence type="ECO:0000256" key="1">
    <source>
        <dbReference type="SAM" id="MobiDB-lite"/>
    </source>
</evidence>
<gene>
    <name evidence="3" type="primary">mrpG</name>
    <name evidence="3" type="ORF">B879_03529</name>
</gene>
<feature type="region of interest" description="Disordered" evidence="1">
    <location>
        <begin position="112"/>
        <end position="135"/>
    </location>
</feature>
<dbReference type="PANTHER" id="PTHR34703">
    <property type="entry name" value="ANTIPORTER SUBUNIT MNHG2-RELATED"/>
    <property type="match status" value="1"/>
</dbReference>
<dbReference type="InterPro" id="IPR005133">
    <property type="entry name" value="PhaG_MnhG_YufB"/>
</dbReference>
<dbReference type="PANTHER" id="PTHR34703:SF1">
    <property type="entry name" value="ANTIPORTER SUBUNIT MNHG2-RELATED"/>
    <property type="match status" value="1"/>
</dbReference>
<feature type="transmembrane region" description="Helical" evidence="2">
    <location>
        <begin position="62"/>
        <end position="84"/>
    </location>
</feature>
<dbReference type="Proteomes" id="UP000004478">
    <property type="component" value="Unassembled WGS sequence"/>
</dbReference>
<feature type="compositionally biased region" description="Basic and acidic residues" evidence="1">
    <location>
        <begin position="112"/>
        <end position="121"/>
    </location>
</feature>
<feature type="transmembrane region" description="Helical" evidence="2">
    <location>
        <begin position="6"/>
        <end position="25"/>
    </location>
</feature>
<reference evidence="3 4" key="1">
    <citation type="journal article" date="2012" name="J. Bacteriol.">
        <title>Draft Genome Sequence of Cecembia lonarensis Strain LW9T, Isolated from Lonar Lake, a Haloalkaline Lake in India.</title>
        <authorList>
            <person name="Shivaji S."/>
            <person name="Ara S."/>
            <person name="Singh A."/>
            <person name="Pinnaka A.K."/>
        </authorList>
    </citation>
    <scope>NUCLEOTIDE SEQUENCE [LARGE SCALE GENOMIC DNA]</scope>
    <source>
        <strain evidence="3 4">LW9</strain>
    </source>
</reference>
<feature type="transmembrane region" description="Helical" evidence="2">
    <location>
        <begin position="37"/>
        <end position="56"/>
    </location>
</feature>
<dbReference type="GO" id="GO:0015385">
    <property type="term" value="F:sodium:proton antiporter activity"/>
    <property type="evidence" value="ECO:0007669"/>
    <property type="project" value="TreeGrafter"/>
</dbReference>
<evidence type="ECO:0000313" key="4">
    <source>
        <dbReference type="Proteomes" id="UP000004478"/>
    </source>
</evidence>
<keyword evidence="2" id="KW-0472">Membrane</keyword>
<proteinExistence type="predicted"/>
<organism evidence="3 4">
    <name type="scientific">Cecembia lonarensis (strain CCUG 58316 / KCTC 22772 / LW9)</name>
    <dbReference type="NCBI Taxonomy" id="1225176"/>
    <lineage>
        <taxon>Bacteria</taxon>
        <taxon>Pseudomonadati</taxon>
        <taxon>Bacteroidota</taxon>
        <taxon>Cytophagia</taxon>
        <taxon>Cytophagales</taxon>
        <taxon>Cyclobacteriaceae</taxon>
        <taxon>Cecembia</taxon>
    </lineage>
</organism>
<comment type="caution">
    <text evidence="3">The sequence shown here is derived from an EMBL/GenBank/DDBJ whole genome shotgun (WGS) entry which is preliminary data.</text>
</comment>
<protein>
    <submittedName>
        <fullName evidence="3">Multiple resistance and pH homeostasis protein G</fullName>
    </submittedName>
</protein>
<keyword evidence="2" id="KW-0812">Transmembrane</keyword>
<dbReference type="AlphaFoldDB" id="K1KZC8"/>
<dbReference type="Pfam" id="PF03334">
    <property type="entry name" value="PhaG_MnhG_YufB"/>
    <property type="match status" value="1"/>
</dbReference>
<dbReference type="OrthoDB" id="9806575at2"/>
<keyword evidence="4" id="KW-1185">Reference proteome</keyword>
<evidence type="ECO:0000256" key="2">
    <source>
        <dbReference type="SAM" id="Phobius"/>
    </source>
</evidence>
<dbReference type="EMBL" id="AMGM01000085">
    <property type="protein sequence ID" value="EKB47851.1"/>
    <property type="molecule type" value="Genomic_DNA"/>
</dbReference>
<dbReference type="NCBIfam" id="TIGR01300">
    <property type="entry name" value="CPA3_mnhG_phaG"/>
    <property type="match status" value="1"/>
</dbReference>